<evidence type="ECO:0000313" key="2">
    <source>
        <dbReference type="EMBL" id="SMO36977.1"/>
    </source>
</evidence>
<sequence length="87" mass="10190">MECGNGREEEAITARYDPREEEGRGNRFAFSAYFWRQPQGGGGDCRLNCETQGRRRGPRYRWRLPREEEGKAAFTAKPREEEGLHRI</sequence>
<reference evidence="2 3" key="1">
    <citation type="submission" date="2017-05" db="EMBL/GenBank/DDBJ databases">
        <authorList>
            <person name="Varghese N."/>
            <person name="Submissions S."/>
        </authorList>
    </citation>
    <scope>NUCLEOTIDE SEQUENCE [LARGE SCALE GENOMIC DNA]</scope>
    <source>
        <strain evidence="2 3">DSM 100094</strain>
    </source>
</reference>
<organism evidence="2 3">
    <name type="scientific">Paracoccus laeviglucosivorans</name>
    <dbReference type="NCBI Taxonomy" id="1197861"/>
    <lineage>
        <taxon>Bacteria</taxon>
        <taxon>Pseudomonadati</taxon>
        <taxon>Pseudomonadota</taxon>
        <taxon>Alphaproteobacteria</taxon>
        <taxon>Rhodobacterales</taxon>
        <taxon>Paracoccaceae</taxon>
        <taxon>Paracoccus</taxon>
    </lineage>
</organism>
<feature type="region of interest" description="Disordered" evidence="1">
    <location>
        <begin position="1"/>
        <end position="22"/>
    </location>
</feature>
<gene>
    <name evidence="2" type="ORF">SAMN06265221_101260</name>
</gene>
<dbReference type="Proteomes" id="UP000319014">
    <property type="component" value="Unassembled WGS sequence"/>
</dbReference>
<dbReference type="AlphaFoldDB" id="A0A521AQ84"/>
<protein>
    <submittedName>
        <fullName evidence="2">Uncharacterized protein</fullName>
    </submittedName>
</protein>
<dbReference type="EMBL" id="FXTK01000001">
    <property type="protein sequence ID" value="SMO36977.1"/>
    <property type="molecule type" value="Genomic_DNA"/>
</dbReference>
<proteinExistence type="predicted"/>
<feature type="region of interest" description="Disordered" evidence="1">
    <location>
        <begin position="68"/>
        <end position="87"/>
    </location>
</feature>
<evidence type="ECO:0000313" key="3">
    <source>
        <dbReference type="Proteomes" id="UP000319014"/>
    </source>
</evidence>
<accession>A0A521AQ84</accession>
<evidence type="ECO:0000256" key="1">
    <source>
        <dbReference type="SAM" id="MobiDB-lite"/>
    </source>
</evidence>
<keyword evidence="3" id="KW-1185">Reference proteome</keyword>
<name>A0A521AQ84_9RHOB</name>